<gene>
    <name evidence="1" type="ORF">XELAEV_18026837mg</name>
</gene>
<dbReference type="Proteomes" id="UP000694892">
    <property type="component" value="Chromosome 5L"/>
</dbReference>
<evidence type="ECO:0000313" key="1">
    <source>
        <dbReference type="EMBL" id="OCT80021.1"/>
    </source>
</evidence>
<reference evidence="2" key="1">
    <citation type="journal article" date="2016" name="Nature">
        <title>Genome evolution in the allotetraploid frog Xenopus laevis.</title>
        <authorList>
            <person name="Session A.M."/>
            <person name="Uno Y."/>
            <person name="Kwon T."/>
            <person name="Chapman J.A."/>
            <person name="Toyoda A."/>
            <person name="Takahashi S."/>
            <person name="Fukui A."/>
            <person name="Hikosaka A."/>
            <person name="Suzuki A."/>
            <person name="Kondo M."/>
            <person name="van Heeringen S.J."/>
            <person name="Quigley I."/>
            <person name="Heinz S."/>
            <person name="Ogino H."/>
            <person name="Ochi H."/>
            <person name="Hellsten U."/>
            <person name="Lyons J.B."/>
            <person name="Simakov O."/>
            <person name="Putnam N."/>
            <person name="Stites J."/>
            <person name="Kuroki Y."/>
            <person name="Tanaka T."/>
            <person name="Michiue T."/>
            <person name="Watanabe M."/>
            <person name="Bogdanovic O."/>
            <person name="Lister R."/>
            <person name="Georgiou G."/>
            <person name="Paranjpe S.S."/>
            <person name="van Kruijsbergen I."/>
            <person name="Shu S."/>
            <person name="Carlson J."/>
            <person name="Kinoshita T."/>
            <person name="Ohta Y."/>
            <person name="Mawaribuchi S."/>
            <person name="Jenkins J."/>
            <person name="Grimwood J."/>
            <person name="Schmutz J."/>
            <person name="Mitros T."/>
            <person name="Mozaffari S.V."/>
            <person name="Suzuki Y."/>
            <person name="Haramoto Y."/>
            <person name="Yamamoto T.S."/>
            <person name="Takagi C."/>
            <person name="Heald R."/>
            <person name="Miller K."/>
            <person name="Haudenschild C."/>
            <person name="Kitzman J."/>
            <person name="Nakayama T."/>
            <person name="Izutsu Y."/>
            <person name="Robert J."/>
            <person name="Fortriede J."/>
            <person name="Burns K."/>
            <person name="Lotay V."/>
            <person name="Karimi K."/>
            <person name="Yasuoka Y."/>
            <person name="Dichmann D.S."/>
            <person name="Flajnik M.F."/>
            <person name="Houston D.W."/>
            <person name="Shendure J."/>
            <person name="DuPasquier L."/>
            <person name="Vize P.D."/>
            <person name="Zorn A.M."/>
            <person name="Ito M."/>
            <person name="Marcotte E.M."/>
            <person name="Wallingford J.B."/>
            <person name="Ito Y."/>
            <person name="Asashima M."/>
            <person name="Ueno N."/>
            <person name="Matsuda Y."/>
            <person name="Veenstra G.J."/>
            <person name="Fujiyama A."/>
            <person name="Harland R.M."/>
            <person name="Taira M."/>
            <person name="Rokhsar D.S."/>
        </authorList>
    </citation>
    <scope>NUCLEOTIDE SEQUENCE [LARGE SCALE GENOMIC DNA]</scope>
    <source>
        <strain evidence="2">J</strain>
    </source>
</reference>
<organism evidence="1 2">
    <name type="scientific">Xenopus laevis</name>
    <name type="common">African clawed frog</name>
    <dbReference type="NCBI Taxonomy" id="8355"/>
    <lineage>
        <taxon>Eukaryota</taxon>
        <taxon>Metazoa</taxon>
        <taxon>Chordata</taxon>
        <taxon>Craniata</taxon>
        <taxon>Vertebrata</taxon>
        <taxon>Euteleostomi</taxon>
        <taxon>Amphibia</taxon>
        <taxon>Batrachia</taxon>
        <taxon>Anura</taxon>
        <taxon>Pipoidea</taxon>
        <taxon>Pipidae</taxon>
        <taxon>Xenopodinae</taxon>
        <taxon>Xenopus</taxon>
        <taxon>Xenopus</taxon>
    </lineage>
</organism>
<dbReference type="EMBL" id="CM004474">
    <property type="protein sequence ID" value="OCT80021.1"/>
    <property type="molecule type" value="Genomic_DNA"/>
</dbReference>
<proteinExistence type="predicted"/>
<protein>
    <recommendedName>
        <fullName evidence="3">GIY-YIG domain-containing protein</fullName>
    </recommendedName>
</protein>
<name>A0A974CWZ4_XENLA</name>
<accession>A0A974CWZ4</accession>
<evidence type="ECO:0008006" key="3">
    <source>
        <dbReference type="Google" id="ProtNLM"/>
    </source>
</evidence>
<dbReference type="AlphaFoldDB" id="A0A974CWZ4"/>
<sequence length="82" mass="9430">MRVKKLNLHAKIPCGLAYVGQTSRAVKERIKENRGNIRNFKIGTQSDTPVSRHFASHAIWIKKLNTMTQMGLNDYWSLSLFL</sequence>
<evidence type="ECO:0000313" key="2">
    <source>
        <dbReference type="Proteomes" id="UP000694892"/>
    </source>
</evidence>